<evidence type="ECO:0000313" key="1">
    <source>
        <dbReference type="EMBL" id="KAK6183170.1"/>
    </source>
</evidence>
<comment type="caution">
    <text evidence="1">The sequence shown here is derived from an EMBL/GenBank/DDBJ whole genome shotgun (WGS) entry which is preliminary data.</text>
</comment>
<reference evidence="1 2" key="1">
    <citation type="submission" date="2024-01" db="EMBL/GenBank/DDBJ databases">
        <title>The genome of the rayed Mediterranean limpet Patella caerulea (Linnaeus, 1758).</title>
        <authorList>
            <person name="Anh-Thu Weber A."/>
            <person name="Halstead-Nussloch G."/>
        </authorList>
    </citation>
    <scope>NUCLEOTIDE SEQUENCE [LARGE SCALE GENOMIC DNA]</scope>
    <source>
        <strain evidence="1">AATW-2023a</strain>
        <tissue evidence="1">Whole specimen</tissue>
    </source>
</reference>
<keyword evidence="2" id="KW-1185">Reference proteome</keyword>
<dbReference type="AlphaFoldDB" id="A0AAN8JWI4"/>
<gene>
    <name evidence="1" type="ORF">SNE40_010699</name>
</gene>
<name>A0AAN8JWI4_PATCE</name>
<organism evidence="1 2">
    <name type="scientific">Patella caerulea</name>
    <name type="common">Rayed Mediterranean limpet</name>
    <dbReference type="NCBI Taxonomy" id="87958"/>
    <lineage>
        <taxon>Eukaryota</taxon>
        <taxon>Metazoa</taxon>
        <taxon>Spiralia</taxon>
        <taxon>Lophotrochozoa</taxon>
        <taxon>Mollusca</taxon>
        <taxon>Gastropoda</taxon>
        <taxon>Patellogastropoda</taxon>
        <taxon>Patelloidea</taxon>
        <taxon>Patellidae</taxon>
        <taxon>Patella</taxon>
    </lineage>
</organism>
<accession>A0AAN8JWI4</accession>
<protein>
    <submittedName>
        <fullName evidence="1">Uncharacterized protein</fullName>
    </submittedName>
</protein>
<dbReference type="EMBL" id="JAZGQO010000007">
    <property type="protein sequence ID" value="KAK6183170.1"/>
    <property type="molecule type" value="Genomic_DNA"/>
</dbReference>
<proteinExistence type="predicted"/>
<sequence length="110" mass="12427">MIGDLDNEVSKHIKLIREAGGIVNSIVIATTRGIVKRKNKWNLAENGGSLNINKSWAQSFFFLQRLGSVKRKGTKAARKLPQDIDLHKANLLRIVTQIKEQHNNPNELIF</sequence>
<dbReference type="Proteomes" id="UP001347796">
    <property type="component" value="Unassembled WGS sequence"/>
</dbReference>
<evidence type="ECO:0000313" key="2">
    <source>
        <dbReference type="Proteomes" id="UP001347796"/>
    </source>
</evidence>